<dbReference type="PROSITE" id="PS51371">
    <property type="entry name" value="CBS"/>
    <property type="match status" value="2"/>
</dbReference>
<evidence type="ECO:0000256" key="2">
    <source>
        <dbReference type="PROSITE-ProRule" id="PRU00703"/>
    </source>
</evidence>
<dbReference type="Gene3D" id="3.10.580.10">
    <property type="entry name" value="CBS-domain"/>
    <property type="match status" value="1"/>
</dbReference>
<dbReference type="PANTHER" id="PTHR43080:SF2">
    <property type="entry name" value="CBS DOMAIN-CONTAINING PROTEIN"/>
    <property type="match status" value="1"/>
</dbReference>
<dbReference type="InterPro" id="IPR000644">
    <property type="entry name" value="CBS_dom"/>
</dbReference>
<reference evidence="4 5" key="1">
    <citation type="submission" date="2022-12" db="EMBL/GenBank/DDBJ databases">
        <authorList>
            <person name="Mo P."/>
        </authorList>
    </citation>
    <scope>NUCLEOTIDE SEQUENCE [LARGE SCALE GENOMIC DNA]</scope>
    <source>
        <strain evidence="4 5">HUAS 2-6</strain>
    </source>
</reference>
<evidence type="ECO:0000313" key="4">
    <source>
        <dbReference type="EMBL" id="WBO68567.1"/>
    </source>
</evidence>
<dbReference type="SUPFAM" id="SSF54631">
    <property type="entry name" value="CBS-domain pair"/>
    <property type="match status" value="1"/>
</dbReference>
<feature type="domain" description="CBS" evidence="3">
    <location>
        <begin position="9"/>
        <end position="66"/>
    </location>
</feature>
<organism evidence="4 5">
    <name type="scientific">Streptomyces camelliae</name>
    <dbReference type="NCBI Taxonomy" id="3004093"/>
    <lineage>
        <taxon>Bacteria</taxon>
        <taxon>Bacillati</taxon>
        <taxon>Actinomycetota</taxon>
        <taxon>Actinomycetes</taxon>
        <taxon>Kitasatosporales</taxon>
        <taxon>Streptomycetaceae</taxon>
        <taxon>Streptomyces</taxon>
    </lineage>
</organism>
<evidence type="ECO:0000313" key="5">
    <source>
        <dbReference type="Proteomes" id="UP001212326"/>
    </source>
</evidence>
<dbReference type="EMBL" id="CP115300">
    <property type="protein sequence ID" value="WBO68567.1"/>
    <property type="molecule type" value="Genomic_DNA"/>
</dbReference>
<sequence length="139" mass="14661">MTQHVRDIMTKDLVTVAPLTSVVDVAQLMRREDIGDVLVVEDGHLRGMVTDRDLVVRVMAEGGNPGDRTVASACSEDLLTVGPGDTVGDVIGLMREHAVRRVPVVEGDRPVGIVSLGDLAIERDPGSALGDISAARPDG</sequence>
<dbReference type="RefSeq" id="WP_270085801.1">
    <property type="nucleotide sequence ID" value="NZ_CP115300.1"/>
</dbReference>
<keyword evidence="1 2" id="KW-0129">CBS domain</keyword>
<dbReference type="Proteomes" id="UP001212326">
    <property type="component" value="Chromosome"/>
</dbReference>
<gene>
    <name evidence="4" type="ORF">O1G22_40025</name>
</gene>
<dbReference type="InterPro" id="IPR046342">
    <property type="entry name" value="CBS_dom_sf"/>
</dbReference>
<proteinExistence type="predicted"/>
<accession>A0ABY7PG72</accession>
<keyword evidence="5" id="KW-1185">Reference proteome</keyword>
<evidence type="ECO:0000256" key="1">
    <source>
        <dbReference type="ARBA" id="ARBA00023122"/>
    </source>
</evidence>
<name>A0ABY7PG72_9ACTN</name>
<evidence type="ECO:0000259" key="3">
    <source>
        <dbReference type="PROSITE" id="PS51371"/>
    </source>
</evidence>
<feature type="domain" description="CBS" evidence="3">
    <location>
        <begin position="74"/>
        <end position="129"/>
    </location>
</feature>
<dbReference type="SMART" id="SM00116">
    <property type="entry name" value="CBS"/>
    <property type="match status" value="2"/>
</dbReference>
<dbReference type="InterPro" id="IPR051257">
    <property type="entry name" value="Diverse_CBS-Domain"/>
</dbReference>
<protein>
    <submittedName>
        <fullName evidence="4">CBS domain-containing protein</fullName>
    </submittedName>
</protein>
<dbReference type="CDD" id="cd04622">
    <property type="entry name" value="CBS_pair_HRP1_like"/>
    <property type="match status" value="1"/>
</dbReference>
<dbReference type="PANTHER" id="PTHR43080">
    <property type="entry name" value="CBS DOMAIN-CONTAINING PROTEIN CBSX3, MITOCHONDRIAL"/>
    <property type="match status" value="1"/>
</dbReference>
<dbReference type="Pfam" id="PF00571">
    <property type="entry name" value="CBS"/>
    <property type="match status" value="2"/>
</dbReference>